<sequence>MKNCVSLSDFIHPEQLESACICATHIEEEKLSALLRANSRDIPIYIARELEYDSQINEARNELQRYCGSSDDPHPATVSTEELADFLHVWHQKKYGEHWRTYYSRNGTQFSNILLLVYPPFLRIVITSSLHIDTDQADNHWYIHDLPRLKSPGPHNFESRLLCHVKRLGIPEKFIATIRRKYDYSKVKVHLLASTTLDPYDGGLDRLSVLVRQMRLNLNKKSARGEFQLEVCAYRIENFLPEWLSSFYRCALGNSKLDRFLDTPDVSKIRLFYPTHDYAVDSPQNGSFAGTNMYCPPANSFKGSILHRYESKDRYELSTQNLILAYNPKDSQRAPYYAYIGSADFTISAWGEPVRSAPGRVFSRTQATYGVFIPGDLIKELLKEGTRSWEDGIVPYNRTAGLYDSDDNTWRNLSDSEAESGGSNSS</sequence>
<organism evidence="1 2">
    <name type="scientific">Lasiodiplodia mahajangana</name>
    <dbReference type="NCBI Taxonomy" id="1108764"/>
    <lineage>
        <taxon>Eukaryota</taxon>
        <taxon>Fungi</taxon>
        <taxon>Dikarya</taxon>
        <taxon>Ascomycota</taxon>
        <taxon>Pezizomycotina</taxon>
        <taxon>Dothideomycetes</taxon>
        <taxon>Dothideomycetes incertae sedis</taxon>
        <taxon>Botryosphaeriales</taxon>
        <taxon>Botryosphaeriaceae</taxon>
        <taxon>Lasiodiplodia</taxon>
    </lineage>
</organism>
<comment type="caution">
    <text evidence="1">The sequence shown here is derived from an EMBL/GenBank/DDBJ whole genome shotgun (WGS) entry which is preliminary data.</text>
</comment>
<name>A0ACC2J3T4_9PEZI</name>
<reference evidence="1" key="1">
    <citation type="submission" date="2022-12" db="EMBL/GenBank/DDBJ databases">
        <title>Genome Sequence of Lasiodiplodia mahajangana.</title>
        <authorList>
            <person name="Buettner E."/>
        </authorList>
    </citation>
    <scope>NUCLEOTIDE SEQUENCE</scope>
    <source>
        <strain evidence="1">VT137</strain>
    </source>
</reference>
<evidence type="ECO:0000313" key="2">
    <source>
        <dbReference type="Proteomes" id="UP001153332"/>
    </source>
</evidence>
<protein>
    <submittedName>
        <fullName evidence="1">Uncharacterized protein</fullName>
    </submittedName>
</protein>
<gene>
    <name evidence="1" type="ORF">O1611_g9937</name>
</gene>
<dbReference type="Proteomes" id="UP001153332">
    <property type="component" value="Unassembled WGS sequence"/>
</dbReference>
<keyword evidence="2" id="KW-1185">Reference proteome</keyword>
<accession>A0ACC2J3T4</accession>
<evidence type="ECO:0000313" key="1">
    <source>
        <dbReference type="EMBL" id="KAJ8122065.1"/>
    </source>
</evidence>
<proteinExistence type="predicted"/>
<dbReference type="EMBL" id="JAPUUL010003658">
    <property type="protein sequence ID" value="KAJ8122065.1"/>
    <property type="molecule type" value="Genomic_DNA"/>
</dbReference>